<dbReference type="AlphaFoldDB" id="A0A9W7ISX7"/>
<protein>
    <submittedName>
        <fullName evidence="2">ARABIDOPSIS FLOWERING PROMOTING FACTOR 1, FLOWERING PROMOTING FACTOR 1</fullName>
    </submittedName>
</protein>
<comment type="similarity">
    <text evidence="1">Belongs to the FPF1 family.</text>
</comment>
<proteinExistence type="inferred from homology"/>
<reference evidence="2" key="1">
    <citation type="submission" date="2023-05" db="EMBL/GenBank/DDBJ databases">
        <title>Genome and transcriptome analyses reveal genes involved in the formation of fine ridges on petal epidermal cells in Hibiscus trionum.</title>
        <authorList>
            <person name="Koshimizu S."/>
            <person name="Masuda S."/>
            <person name="Ishii T."/>
            <person name="Shirasu K."/>
            <person name="Hoshino A."/>
            <person name="Arita M."/>
        </authorList>
    </citation>
    <scope>NUCLEOTIDE SEQUENCE</scope>
    <source>
        <strain evidence="2">Hamamatsu line</strain>
    </source>
</reference>
<evidence type="ECO:0000256" key="1">
    <source>
        <dbReference type="ARBA" id="ARBA00008013"/>
    </source>
</evidence>
<evidence type="ECO:0000313" key="2">
    <source>
        <dbReference type="EMBL" id="GMJ02060.1"/>
    </source>
</evidence>
<evidence type="ECO:0000313" key="3">
    <source>
        <dbReference type="Proteomes" id="UP001165190"/>
    </source>
</evidence>
<name>A0A9W7ISX7_HIBTR</name>
<gene>
    <name evidence="2" type="ORF">HRI_003875200</name>
</gene>
<dbReference type="EMBL" id="BSYR01000035">
    <property type="protein sequence ID" value="GMJ02060.1"/>
    <property type="molecule type" value="Genomic_DNA"/>
</dbReference>
<dbReference type="InterPro" id="IPR039274">
    <property type="entry name" value="FPF1"/>
</dbReference>
<keyword evidence="3" id="KW-1185">Reference proteome</keyword>
<dbReference type="GO" id="GO:0009909">
    <property type="term" value="P:regulation of flower development"/>
    <property type="evidence" value="ECO:0007669"/>
    <property type="project" value="InterPro"/>
</dbReference>
<accession>A0A9W7ISX7</accession>
<dbReference type="OrthoDB" id="612242at2759"/>
<sequence length="90" mass="10243">MSGVWVFKNGVDCLVENPTATKGPSKPKSKNKVLVFLPSGEVNDSYSILEAKLSSFEWERYYDGDPDFLWFHKSSSMDLISLPKDFTKFN</sequence>
<dbReference type="PANTHER" id="PTHR33433">
    <property type="entry name" value="FLOWERING-PROMOTING FACTOR 1-LIKE PROTEIN 1"/>
    <property type="match status" value="1"/>
</dbReference>
<dbReference type="Proteomes" id="UP001165190">
    <property type="component" value="Unassembled WGS sequence"/>
</dbReference>
<organism evidence="2 3">
    <name type="scientific">Hibiscus trionum</name>
    <name type="common">Flower of an hour</name>
    <dbReference type="NCBI Taxonomy" id="183268"/>
    <lineage>
        <taxon>Eukaryota</taxon>
        <taxon>Viridiplantae</taxon>
        <taxon>Streptophyta</taxon>
        <taxon>Embryophyta</taxon>
        <taxon>Tracheophyta</taxon>
        <taxon>Spermatophyta</taxon>
        <taxon>Magnoliopsida</taxon>
        <taxon>eudicotyledons</taxon>
        <taxon>Gunneridae</taxon>
        <taxon>Pentapetalae</taxon>
        <taxon>rosids</taxon>
        <taxon>malvids</taxon>
        <taxon>Malvales</taxon>
        <taxon>Malvaceae</taxon>
        <taxon>Malvoideae</taxon>
        <taxon>Hibiscus</taxon>
    </lineage>
</organism>
<comment type="caution">
    <text evidence="2">The sequence shown here is derived from an EMBL/GenBank/DDBJ whole genome shotgun (WGS) entry which is preliminary data.</text>
</comment>